<keyword evidence="1" id="KW-1133">Transmembrane helix</keyword>
<dbReference type="InterPro" id="IPR054615">
    <property type="entry name" value="Symport_access"/>
</dbReference>
<organism evidence="2">
    <name type="scientific">hydrocarbon metagenome</name>
    <dbReference type="NCBI Taxonomy" id="938273"/>
    <lineage>
        <taxon>unclassified sequences</taxon>
        <taxon>metagenomes</taxon>
        <taxon>ecological metagenomes</taxon>
    </lineage>
</organism>
<reference evidence="2" key="1">
    <citation type="journal article" date="2015" name="Proc. Natl. Acad. Sci. U.S.A.">
        <title>Networks of energetic and metabolic interactions define dynamics in microbial communities.</title>
        <authorList>
            <person name="Embree M."/>
            <person name="Liu J.K."/>
            <person name="Al-Bassam M.M."/>
            <person name="Zengler K."/>
        </authorList>
    </citation>
    <scope>NUCLEOTIDE SEQUENCE</scope>
</reference>
<evidence type="ECO:0000313" key="2">
    <source>
        <dbReference type="EMBL" id="KUG20648.1"/>
    </source>
</evidence>
<proteinExistence type="predicted"/>
<dbReference type="EMBL" id="LNQE01001161">
    <property type="protein sequence ID" value="KUG20648.1"/>
    <property type="molecule type" value="Genomic_DNA"/>
</dbReference>
<protein>
    <submittedName>
        <fullName evidence="2">Uncharacterized protein</fullName>
    </submittedName>
</protein>
<accession>A0A0W8FID1</accession>
<comment type="caution">
    <text evidence="2">The sequence shown here is derived from an EMBL/GenBank/DDBJ whole genome shotgun (WGS) entry which is preliminary data.</text>
</comment>
<keyword evidence="1" id="KW-0812">Transmembrane</keyword>
<dbReference type="NCBIfam" id="NF045580">
    <property type="entry name" value="symport_access"/>
    <property type="match status" value="1"/>
</dbReference>
<sequence length="42" mass="4671">MFGITDPAIWTGYLLALGFTFACIVYGLLNWNNGTEEERDAS</sequence>
<name>A0A0W8FID1_9ZZZZ</name>
<keyword evidence="1" id="KW-0472">Membrane</keyword>
<dbReference type="AlphaFoldDB" id="A0A0W8FID1"/>
<gene>
    <name evidence="2" type="ORF">ASZ90_009619</name>
</gene>
<feature type="transmembrane region" description="Helical" evidence="1">
    <location>
        <begin position="12"/>
        <end position="29"/>
    </location>
</feature>
<evidence type="ECO:0000256" key="1">
    <source>
        <dbReference type="SAM" id="Phobius"/>
    </source>
</evidence>